<feature type="transmembrane region" description="Helical" evidence="1">
    <location>
        <begin position="37"/>
        <end position="58"/>
    </location>
</feature>
<evidence type="ECO:0000256" key="2">
    <source>
        <dbReference type="SAM" id="SignalP"/>
    </source>
</evidence>
<comment type="similarity">
    <text evidence="1">Belongs to the DP1 family.</text>
</comment>
<organism evidence="3">
    <name type="scientific">Micromonas pusilla</name>
    <name type="common">Picoplanktonic green alga</name>
    <name type="synonym">Chromulina pusilla</name>
    <dbReference type="NCBI Taxonomy" id="38833"/>
    <lineage>
        <taxon>Eukaryota</taxon>
        <taxon>Viridiplantae</taxon>
        <taxon>Chlorophyta</taxon>
        <taxon>Mamiellophyceae</taxon>
        <taxon>Mamiellales</taxon>
        <taxon>Mamiellaceae</taxon>
        <taxon>Micromonas</taxon>
    </lineage>
</organism>
<dbReference type="InterPro" id="IPR004345">
    <property type="entry name" value="TB2_DP1_HVA22"/>
</dbReference>
<protein>
    <recommendedName>
        <fullName evidence="1">HVA22-like protein</fullName>
    </recommendedName>
</protein>
<keyword evidence="1" id="KW-0472">Membrane</keyword>
<keyword evidence="1" id="KW-0812">Transmembrane</keyword>
<feature type="signal peptide" evidence="2">
    <location>
        <begin position="1"/>
        <end position="21"/>
    </location>
</feature>
<reference evidence="3" key="1">
    <citation type="submission" date="2021-01" db="EMBL/GenBank/DDBJ databases">
        <authorList>
            <person name="Corre E."/>
            <person name="Pelletier E."/>
            <person name="Niang G."/>
            <person name="Scheremetjew M."/>
            <person name="Finn R."/>
            <person name="Kale V."/>
            <person name="Holt S."/>
            <person name="Cochrane G."/>
            <person name="Meng A."/>
            <person name="Brown T."/>
            <person name="Cohen L."/>
        </authorList>
    </citation>
    <scope>NUCLEOTIDE SEQUENCE</scope>
    <source>
        <strain evidence="3">CCMP1723</strain>
    </source>
</reference>
<dbReference type="Pfam" id="PF03134">
    <property type="entry name" value="TB2_DP1_HVA22"/>
    <property type="match status" value="1"/>
</dbReference>
<dbReference type="EMBL" id="HBEQ01014171">
    <property type="protein sequence ID" value="CAD8525501.1"/>
    <property type="molecule type" value="Transcribed_RNA"/>
</dbReference>
<keyword evidence="1" id="KW-1133">Transmembrane helix</keyword>
<comment type="subcellular location">
    <subcellularLocation>
        <location evidence="1">Membrane</location>
        <topology evidence="1">Multi-pass membrane protein</topology>
    </subcellularLocation>
</comment>
<dbReference type="AlphaFoldDB" id="A0A7S0NPV7"/>
<dbReference type="PANTHER" id="PTHR12300">
    <property type="entry name" value="HVA22-LIKE PROTEINS"/>
    <property type="match status" value="1"/>
</dbReference>
<gene>
    <name evidence="3" type="ORF">MCOM1403_LOCUS11414</name>
</gene>
<evidence type="ECO:0000256" key="1">
    <source>
        <dbReference type="RuleBase" id="RU362006"/>
    </source>
</evidence>
<accession>A0A7S0NPV7</accession>
<comment type="caution">
    <text evidence="1">Lacks conserved residue(s) required for the propagation of feature annotation.</text>
</comment>
<feature type="chain" id="PRO_5031543547" description="HVA22-like protein" evidence="2">
    <location>
        <begin position="22"/>
        <end position="165"/>
    </location>
</feature>
<keyword evidence="2" id="KW-0732">Signal</keyword>
<name>A0A7S0NPV7_MICPS</name>
<evidence type="ECO:0000313" key="3">
    <source>
        <dbReference type="EMBL" id="CAD8525501.1"/>
    </source>
</evidence>
<dbReference type="GO" id="GO:0016020">
    <property type="term" value="C:membrane"/>
    <property type="evidence" value="ECO:0007669"/>
    <property type="project" value="UniProtKB-SubCell"/>
</dbReference>
<proteinExistence type="inferred from homology"/>
<sequence>MLSFLFRVYTFFLGFLYPAYASYKAIESEAKNDDTQWLTYWVVYSVLMIAESFADYSVFWIPGYRFAKCGFIFWLASPRFKGALMLYDKCIRETLKKAEPIIDSVSSQLAKGDLSAVQKELAPATELLQKYGSEAFEKGMTAAAGAAKLAQDELAKANANAAKKE</sequence>